<evidence type="ECO:0000313" key="3">
    <source>
        <dbReference type="Proteomes" id="UP000199643"/>
    </source>
</evidence>
<dbReference type="OrthoDB" id="1251273at2"/>
<gene>
    <name evidence="2" type="ORF">SAMN05421827_106213</name>
</gene>
<sequence length="155" mass="17899">MQTFKYFEQEGDTYNLKVQKGLLYTLAVGCVAAIIAILMYSTSKATFFYVALFAFIGLMCILRTTGALTFNSQNREIQRKRFFFSAPAYYSFDDFDHFLIAKQKSYFVTVMVQAVMVMRKDNKTRHILLAQTLFSTKPLQRLSEEISMIMGLPQD</sequence>
<protein>
    <submittedName>
        <fullName evidence="2">Uncharacterized protein</fullName>
    </submittedName>
</protein>
<organism evidence="2 3">
    <name type="scientific">Pedobacter terrae</name>
    <dbReference type="NCBI Taxonomy" id="405671"/>
    <lineage>
        <taxon>Bacteria</taxon>
        <taxon>Pseudomonadati</taxon>
        <taxon>Bacteroidota</taxon>
        <taxon>Sphingobacteriia</taxon>
        <taxon>Sphingobacteriales</taxon>
        <taxon>Sphingobacteriaceae</taxon>
        <taxon>Pedobacter</taxon>
    </lineage>
</organism>
<dbReference type="STRING" id="405671.SAMN05421827_106213"/>
<accession>A0A1G7U986</accession>
<reference evidence="3" key="1">
    <citation type="submission" date="2016-10" db="EMBL/GenBank/DDBJ databases">
        <authorList>
            <person name="Varghese N."/>
            <person name="Submissions S."/>
        </authorList>
    </citation>
    <scope>NUCLEOTIDE SEQUENCE [LARGE SCALE GENOMIC DNA]</scope>
    <source>
        <strain evidence="3">DSM 17933</strain>
    </source>
</reference>
<keyword evidence="1" id="KW-1133">Transmembrane helix</keyword>
<dbReference type="EMBL" id="FNCH01000006">
    <property type="protein sequence ID" value="SDG43589.1"/>
    <property type="molecule type" value="Genomic_DNA"/>
</dbReference>
<proteinExistence type="predicted"/>
<feature type="transmembrane region" description="Helical" evidence="1">
    <location>
        <begin position="47"/>
        <end position="70"/>
    </location>
</feature>
<dbReference type="AlphaFoldDB" id="A0A1G7U986"/>
<evidence type="ECO:0000313" key="2">
    <source>
        <dbReference type="EMBL" id="SDG43589.1"/>
    </source>
</evidence>
<name>A0A1G7U986_9SPHI</name>
<dbReference type="Proteomes" id="UP000199643">
    <property type="component" value="Unassembled WGS sequence"/>
</dbReference>
<evidence type="ECO:0000256" key="1">
    <source>
        <dbReference type="SAM" id="Phobius"/>
    </source>
</evidence>
<feature type="transmembrane region" description="Helical" evidence="1">
    <location>
        <begin position="21"/>
        <end position="41"/>
    </location>
</feature>
<keyword evidence="1" id="KW-0812">Transmembrane</keyword>
<dbReference type="RefSeq" id="WP_090499357.1">
    <property type="nucleotide sequence ID" value="NZ_FNCH01000006.1"/>
</dbReference>
<keyword evidence="3" id="KW-1185">Reference proteome</keyword>
<keyword evidence="1" id="KW-0472">Membrane</keyword>